<name>A0A4P8QYZ7_9GAMM</name>
<dbReference type="Gene3D" id="3.40.50.150">
    <property type="entry name" value="Vaccinia Virus protein VP39"/>
    <property type="match status" value="1"/>
</dbReference>
<dbReference type="GO" id="GO:0008168">
    <property type="term" value="F:methyltransferase activity"/>
    <property type="evidence" value="ECO:0007669"/>
    <property type="project" value="UniProtKB-KW"/>
</dbReference>
<proteinExistence type="predicted"/>
<gene>
    <name evidence="2" type="ORF">EH207_14005</name>
</gene>
<keyword evidence="2" id="KW-0808">Transferase</keyword>
<protein>
    <submittedName>
        <fullName evidence="2">Methyltransferase domain-containing protein</fullName>
    </submittedName>
</protein>
<dbReference type="InterPro" id="IPR041698">
    <property type="entry name" value="Methyltransf_25"/>
</dbReference>
<reference evidence="2 3" key="1">
    <citation type="submission" date="2018-11" db="EMBL/GenBank/DDBJ databases">
        <title>Genome sequences of Brenneria nigrifluens and Brenneria rubrifaciens.</title>
        <authorList>
            <person name="Poret-Peterson A.T."/>
            <person name="McClean A.E."/>
            <person name="Kluepfel D.A."/>
        </authorList>
    </citation>
    <scope>NUCLEOTIDE SEQUENCE [LARGE SCALE GENOMIC DNA]</scope>
    <source>
        <strain evidence="2 3">6D370</strain>
    </source>
</reference>
<dbReference type="GO" id="GO:0032259">
    <property type="term" value="P:methylation"/>
    <property type="evidence" value="ECO:0007669"/>
    <property type="project" value="UniProtKB-KW"/>
</dbReference>
<dbReference type="InterPro" id="IPR029063">
    <property type="entry name" value="SAM-dependent_MTases_sf"/>
</dbReference>
<feature type="domain" description="Methyltransferase" evidence="1">
    <location>
        <begin position="62"/>
        <end position="155"/>
    </location>
</feature>
<evidence type="ECO:0000313" key="3">
    <source>
        <dbReference type="Proteomes" id="UP000299580"/>
    </source>
</evidence>
<organism evidence="2 3">
    <name type="scientific">Brenneria rubrifaciens</name>
    <dbReference type="NCBI Taxonomy" id="55213"/>
    <lineage>
        <taxon>Bacteria</taxon>
        <taxon>Pseudomonadati</taxon>
        <taxon>Pseudomonadota</taxon>
        <taxon>Gammaproteobacteria</taxon>
        <taxon>Enterobacterales</taxon>
        <taxon>Pectobacteriaceae</taxon>
        <taxon>Brenneria</taxon>
    </lineage>
</organism>
<dbReference type="SUPFAM" id="SSF53335">
    <property type="entry name" value="S-adenosyl-L-methionine-dependent methyltransferases"/>
    <property type="match status" value="1"/>
</dbReference>
<dbReference type="RefSeq" id="WP_137714541.1">
    <property type="nucleotide sequence ID" value="NZ_CP034035.1"/>
</dbReference>
<sequence length="225" mass="24407">MAENDKLSGNALSACDAVGRDNGLWDDNFWNQRYATGDYVYGTAPNAFLVSQAHRFRPGMRVLAVADGEGRNGVWLAEQGLDVVSVDVSPVGQQKAKALAAARSVNLITVCADLGEWDWRNARFDAVVGIFIQFAGPALRRKIFSGMCAALNPGGLVILHGYREEQLGYATGGPSAIEHLYSESLLQNAFGELDILHLRSYDAVLDEGQRHCGPSALIDLVARKR</sequence>
<dbReference type="AlphaFoldDB" id="A0A4P8QYZ7"/>
<dbReference type="OrthoDB" id="9804312at2"/>
<evidence type="ECO:0000313" key="2">
    <source>
        <dbReference type="EMBL" id="QCR09535.1"/>
    </source>
</evidence>
<evidence type="ECO:0000259" key="1">
    <source>
        <dbReference type="Pfam" id="PF13649"/>
    </source>
</evidence>
<dbReference type="Pfam" id="PF13649">
    <property type="entry name" value="Methyltransf_25"/>
    <property type="match status" value="1"/>
</dbReference>
<dbReference type="Proteomes" id="UP000299580">
    <property type="component" value="Chromosome"/>
</dbReference>
<accession>A0A4P8QYZ7</accession>
<keyword evidence="2" id="KW-0489">Methyltransferase</keyword>
<keyword evidence="3" id="KW-1185">Reference proteome</keyword>
<dbReference type="EMBL" id="CP034035">
    <property type="protein sequence ID" value="QCR09535.1"/>
    <property type="molecule type" value="Genomic_DNA"/>
</dbReference>
<dbReference type="KEGG" id="brb:EH207_14005"/>